<feature type="chain" id="PRO_5035428863" evidence="2">
    <location>
        <begin position="29"/>
        <end position="93"/>
    </location>
</feature>
<protein>
    <submittedName>
        <fullName evidence="3">Uncharacterized protein</fullName>
    </submittedName>
</protein>
<dbReference type="Proteomes" id="UP000796880">
    <property type="component" value="Unassembled WGS sequence"/>
</dbReference>
<feature type="signal peptide" evidence="2">
    <location>
        <begin position="1"/>
        <end position="28"/>
    </location>
</feature>
<accession>A0A8K0HGH7</accession>
<dbReference type="EMBL" id="VOIH02000002">
    <property type="protein sequence ID" value="KAF3452342.1"/>
    <property type="molecule type" value="Genomic_DNA"/>
</dbReference>
<evidence type="ECO:0000313" key="3">
    <source>
        <dbReference type="EMBL" id="KAF3452342.1"/>
    </source>
</evidence>
<evidence type="ECO:0000313" key="4">
    <source>
        <dbReference type="Proteomes" id="UP000796880"/>
    </source>
</evidence>
<gene>
    <name evidence="3" type="ORF">FNV43_RR02775</name>
</gene>
<organism evidence="3 4">
    <name type="scientific">Rhamnella rubrinervis</name>
    <dbReference type="NCBI Taxonomy" id="2594499"/>
    <lineage>
        <taxon>Eukaryota</taxon>
        <taxon>Viridiplantae</taxon>
        <taxon>Streptophyta</taxon>
        <taxon>Embryophyta</taxon>
        <taxon>Tracheophyta</taxon>
        <taxon>Spermatophyta</taxon>
        <taxon>Magnoliopsida</taxon>
        <taxon>eudicotyledons</taxon>
        <taxon>Gunneridae</taxon>
        <taxon>Pentapetalae</taxon>
        <taxon>rosids</taxon>
        <taxon>fabids</taxon>
        <taxon>Rosales</taxon>
        <taxon>Rhamnaceae</taxon>
        <taxon>rhamnoid group</taxon>
        <taxon>Rhamneae</taxon>
        <taxon>Rhamnella</taxon>
    </lineage>
</organism>
<proteinExistence type="predicted"/>
<keyword evidence="4" id="KW-1185">Reference proteome</keyword>
<name>A0A8K0HGH7_9ROSA</name>
<sequence>MDVASYMSTLVVMHAILVLGLLPCSSYGGRISTSNIGGASMSSSDASSIPIYALLSRLEVVPNRAGDVSFPPSPVRNPPRLPGSTPPPPLSPI</sequence>
<comment type="caution">
    <text evidence="3">The sequence shown here is derived from an EMBL/GenBank/DDBJ whole genome shotgun (WGS) entry which is preliminary data.</text>
</comment>
<dbReference type="AlphaFoldDB" id="A0A8K0HGH7"/>
<feature type="region of interest" description="Disordered" evidence="1">
    <location>
        <begin position="64"/>
        <end position="93"/>
    </location>
</feature>
<keyword evidence="2" id="KW-0732">Signal</keyword>
<evidence type="ECO:0000256" key="2">
    <source>
        <dbReference type="SAM" id="SignalP"/>
    </source>
</evidence>
<evidence type="ECO:0000256" key="1">
    <source>
        <dbReference type="SAM" id="MobiDB-lite"/>
    </source>
</evidence>
<feature type="compositionally biased region" description="Pro residues" evidence="1">
    <location>
        <begin position="71"/>
        <end position="93"/>
    </location>
</feature>
<reference evidence="3" key="1">
    <citation type="submission" date="2020-03" db="EMBL/GenBank/DDBJ databases">
        <title>A high-quality chromosome-level genome assembly of a woody plant with both climbing and erect habits, Rhamnella rubrinervis.</title>
        <authorList>
            <person name="Lu Z."/>
            <person name="Yang Y."/>
            <person name="Zhu X."/>
            <person name="Sun Y."/>
        </authorList>
    </citation>
    <scope>NUCLEOTIDE SEQUENCE</scope>
    <source>
        <strain evidence="3">BYM</strain>
        <tissue evidence="3">Leaf</tissue>
    </source>
</reference>